<proteinExistence type="predicted"/>
<keyword evidence="1" id="KW-0812">Transmembrane</keyword>
<comment type="caution">
    <text evidence="2">The sequence shown here is derived from an EMBL/GenBank/DDBJ whole genome shotgun (WGS) entry which is preliminary data.</text>
</comment>
<evidence type="ECO:0000313" key="3">
    <source>
        <dbReference type="Proteomes" id="UP000753802"/>
    </source>
</evidence>
<keyword evidence="1" id="KW-1133">Transmembrane helix</keyword>
<name>A0ABW9ZYH7_9BACT</name>
<dbReference type="PROSITE" id="PS51257">
    <property type="entry name" value="PROKAR_LIPOPROTEIN"/>
    <property type="match status" value="1"/>
</dbReference>
<sequence length="135" mass="15201">MKTLRFISLLLLVIICSAALFGGCHMVHDPSGDSLGLPAYLLYETVFNDYSSIGWLLLIVVGFFSLFVTVLVLCKSRVYSFFIILQGVVLCIFIFVQLLLLHETFTIQYVFLGIGAVLIYLGVLQNQQKLEKDTR</sequence>
<dbReference type="Proteomes" id="UP000753802">
    <property type="component" value="Unassembled WGS sequence"/>
</dbReference>
<reference evidence="2 3" key="1">
    <citation type="submission" date="2020-01" db="EMBL/GenBank/DDBJ databases">
        <title>Genome analysis.</title>
        <authorList>
            <person name="Wu S."/>
            <person name="Wang G."/>
        </authorList>
    </citation>
    <scope>NUCLEOTIDE SEQUENCE [LARGE SCALE GENOMIC DNA]</scope>
    <source>
        <strain evidence="2 3">SYL130</strain>
    </source>
</reference>
<organism evidence="2 3">
    <name type="scientific">Sediminibacterium roseum</name>
    <dbReference type="NCBI Taxonomy" id="1978412"/>
    <lineage>
        <taxon>Bacteria</taxon>
        <taxon>Pseudomonadati</taxon>
        <taxon>Bacteroidota</taxon>
        <taxon>Chitinophagia</taxon>
        <taxon>Chitinophagales</taxon>
        <taxon>Chitinophagaceae</taxon>
        <taxon>Sediminibacterium</taxon>
    </lineage>
</organism>
<evidence type="ECO:0000313" key="2">
    <source>
        <dbReference type="EMBL" id="NCI51103.1"/>
    </source>
</evidence>
<dbReference type="EMBL" id="JAACJS010000015">
    <property type="protein sequence ID" value="NCI51103.1"/>
    <property type="molecule type" value="Genomic_DNA"/>
</dbReference>
<gene>
    <name evidence="2" type="ORF">GWC95_14315</name>
</gene>
<keyword evidence="1" id="KW-0472">Membrane</keyword>
<accession>A0ABW9ZYH7</accession>
<feature type="transmembrane region" description="Helical" evidence="1">
    <location>
        <begin position="106"/>
        <end position="124"/>
    </location>
</feature>
<feature type="transmembrane region" description="Helical" evidence="1">
    <location>
        <begin position="81"/>
        <end position="100"/>
    </location>
</feature>
<keyword evidence="3" id="KW-1185">Reference proteome</keyword>
<feature type="transmembrane region" description="Helical" evidence="1">
    <location>
        <begin position="50"/>
        <end position="74"/>
    </location>
</feature>
<dbReference type="RefSeq" id="WP_161819397.1">
    <property type="nucleotide sequence ID" value="NZ_JAACJS010000015.1"/>
</dbReference>
<evidence type="ECO:0000256" key="1">
    <source>
        <dbReference type="SAM" id="Phobius"/>
    </source>
</evidence>
<protein>
    <submittedName>
        <fullName evidence="2">Uncharacterized protein</fullName>
    </submittedName>
</protein>